<keyword evidence="2" id="KW-1133">Transmembrane helix</keyword>
<dbReference type="Pfam" id="PF09113">
    <property type="entry name" value="N-glycanase_C"/>
    <property type="match status" value="1"/>
</dbReference>
<feature type="transmembrane region" description="Helical" evidence="2">
    <location>
        <begin position="6"/>
        <end position="28"/>
    </location>
</feature>
<dbReference type="AlphaFoldDB" id="A0A420AC58"/>
<dbReference type="Proteomes" id="UP000286246">
    <property type="component" value="Unassembled WGS sequence"/>
</dbReference>
<dbReference type="EMBL" id="RAPY01000009">
    <property type="protein sequence ID" value="RKE42094.1"/>
    <property type="molecule type" value="Genomic_DNA"/>
</dbReference>
<keyword evidence="2" id="KW-0812">Transmembrane</keyword>
<evidence type="ECO:0000259" key="3">
    <source>
        <dbReference type="Pfam" id="PF09113"/>
    </source>
</evidence>
<keyword evidence="4" id="KW-0326">Glycosidase</keyword>
<protein>
    <submittedName>
        <fullName evidence="4">Peptide-N-glycosidase F-like protein</fullName>
    </submittedName>
</protein>
<sequence length="652" mass="73877">MYIYAVSYLLFFTIMNFRPILILVWLIIGYHAIAQKKAISHVVTHNRTTIICDAAKGENPYPAWGVFPKAEYPVRKITMHVTLGSPDSLNTAHWDYLDHIVLRRKGGAKGEVLNYELGRMLTPYGSIYNKGWNWKWQVDVTDFAPFLRDSVEIVYVHSGFEDKTVGWALSIDFEILSGPPVVTPLGITPLWNKGYKYGDPNEKIEENLLPVTYESLGQAALSRIRIQHTGHGMDKPRGCSEFCTRWRELMLDGKVVDLRDMWKKCGDNPLYPQGGTWIFDRAYWCPGDLQQPDVIDIFTKPGHHTAALRMEPYTASSNIQAVENISAYLFHYSKPKQKIDAVVESIMVPNDEKRFSRLNPASSGPRISFRNLGADPLHSLTIVYGTKGFPSKTFHWKGNLSFNQVADVLLPGEIQEKDGENVFHVALIKPNGKKDAWSEDNEMDVVFTAPEKFPNEFVVKFLTNKAPQDNSISLINAQQDTVFQKKAAQLTALTLYTDTIRLAAGNYSFRLIDTAGNGLQFWAQPENGDGYLRIFDLKGNLIHAFESDCGVGEMFSFKAVPGFEMDTIKAQYAFSLYPRSVVDQTQLNVVSNKQSDMTVRITVDGVLWQKHEYKAVKNAIFNYDLNHLPKGRIIVEAFMDGISRFKGRINKK</sequence>
<evidence type="ECO:0000256" key="2">
    <source>
        <dbReference type="SAM" id="Phobius"/>
    </source>
</evidence>
<comment type="caution">
    <text evidence="4">The sequence shown here is derived from an EMBL/GenBank/DDBJ whole genome shotgun (WGS) entry which is preliminary data.</text>
</comment>
<name>A0A420AC58_SPHD1</name>
<organism evidence="4 5">
    <name type="scientific">Sphingobacterium detergens</name>
    <dbReference type="NCBI Taxonomy" id="1145106"/>
    <lineage>
        <taxon>Bacteria</taxon>
        <taxon>Pseudomonadati</taxon>
        <taxon>Bacteroidota</taxon>
        <taxon>Sphingobacteriia</taxon>
        <taxon>Sphingobacteriales</taxon>
        <taxon>Sphingobacteriaceae</taxon>
        <taxon>Sphingobacterium</taxon>
    </lineage>
</organism>
<dbReference type="GO" id="GO:0016715">
    <property type="term" value="F:oxidoreductase activity, acting on paired donors, with incorporation or reduction of molecular oxygen, reduced ascorbate as one donor, and incorporation of one atom of oxygen"/>
    <property type="evidence" value="ECO:0007669"/>
    <property type="project" value="InterPro"/>
</dbReference>
<evidence type="ECO:0000313" key="5">
    <source>
        <dbReference type="Proteomes" id="UP000286246"/>
    </source>
</evidence>
<evidence type="ECO:0000256" key="1">
    <source>
        <dbReference type="ARBA" id="ARBA00023157"/>
    </source>
</evidence>
<keyword evidence="2" id="KW-0472">Membrane</keyword>
<dbReference type="InterPro" id="IPR015197">
    <property type="entry name" value="PngaseF_C"/>
</dbReference>
<proteinExistence type="predicted"/>
<dbReference type="Gene3D" id="2.60.120.230">
    <property type="match status" value="2"/>
</dbReference>
<accession>A0A420AC58</accession>
<reference evidence="4 5" key="1">
    <citation type="submission" date="2018-09" db="EMBL/GenBank/DDBJ databases">
        <title>Genomic Encyclopedia of Type Strains, Phase III (KMG-III): the genomes of soil and plant-associated and newly described type strains.</title>
        <authorList>
            <person name="Whitman W."/>
        </authorList>
    </citation>
    <scope>NUCLEOTIDE SEQUENCE [LARGE SCALE GENOMIC DNA]</scope>
    <source>
        <strain evidence="4 5">CECT 7938</strain>
    </source>
</reference>
<dbReference type="InterPro" id="IPR014784">
    <property type="entry name" value="Cu2_ascorb_mOase-like_C"/>
</dbReference>
<evidence type="ECO:0000313" key="4">
    <source>
        <dbReference type="EMBL" id="RKE42094.1"/>
    </source>
</evidence>
<keyword evidence="1" id="KW-1015">Disulfide bond</keyword>
<feature type="domain" description="Peptide-N-glycosidase F C-terminal" evidence="3">
    <location>
        <begin position="213"/>
        <end position="329"/>
    </location>
</feature>
<gene>
    <name evidence="4" type="ORF">DFQ12_5695</name>
</gene>
<dbReference type="SUPFAM" id="SSF49742">
    <property type="entry name" value="PHM/PNGase F"/>
    <property type="match status" value="1"/>
</dbReference>
<dbReference type="InterPro" id="IPR008977">
    <property type="entry name" value="PHM/PNGase_F_dom_sf"/>
</dbReference>
<keyword evidence="4" id="KW-0378">Hydrolase</keyword>
<dbReference type="GO" id="GO:0016798">
    <property type="term" value="F:hydrolase activity, acting on glycosyl bonds"/>
    <property type="evidence" value="ECO:0007669"/>
    <property type="project" value="UniProtKB-KW"/>
</dbReference>
<keyword evidence="5" id="KW-1185">Reference proteome</keyword>